<dbReference type="EMBL" id="LXQA010345369">
    <property type="protein sequence ID" value="MCI45529.1"/>
    <property type="molecule type" value="Genomic_DNA"/>
</dbReference>
<comment type="caution">
    <text evidence="1">The sequence shown here is derived from an EMBL/GenBank/DDBJ whole genome shotgun (WGS) entry which is preliminary data.</text>
</comment>
<reference evidence="1 2" key="1">
    <citation type="journal article" date="2018" name="Front. Plant Sci.">
        <title>Red Clover (Trifolium pratense) and Zigzag Clover (T. medium) - A Picture of Genomic Similarities and Differences.</title>
        <authorList>
            <person name="Dluhosova J."/>
            <person name="Istvanek J."/>
            <person name="Nedelnik J."/>
            <person name="Repkova J."/>
        </authorList>
    </citation>
    <scope>NUCLEOTIDE SEQUENCE [LARGE SCALE GENOMIC DNA]</scope>
    <source>
        <strain evidence="2">cv. 10/8</strain>
        <tissue evidence="1">Leaf</tissue>
    </source>
</reference>
<keyword evidence="2" id="KW-1185">Reference proteome</keyword>
<accession>A0A392SA25</accession>
<dbReference type="Proteomes" id="UP000265520">
    <property type="component" value="Unassembled WGS sequence"/>
</dbReference>
<feature type="non-terminal residue" evidence="1">
    <location>
        <position position="98"/>
    </location>
</feature>
<feature type="non-terminal residue" evidence="1">
    <location>
        <position position="1"/>
    </location>
</feature>
<evidence type="ECO:0000313" key="2">
    <source>
        <dbReference type="Proteomes" id="UP000265520"/>
    </source>
</evidence>
<evidence type="ECO:0000313" key="1">
    <source>
        <dbReference type="EMBL" id="MCI45529.1"/>
    </source>
</evidence>
<protein>
    <submittedName>
        <fullName evidence="1">Uncharacterized protein</fullName>
    </submittedName>
</protein>
<name>A0A392SA25_9FABA</name>
<organism evidence="1 2">
    <name type="scientific">Trifolium medium</name>
    <dbReference type="NCBI Taxonomy" id="97028"/>
    <lineage>
        <taxon>Eukaryota</taxon>
        <taxon>Viridiplantae</taxon>
        <taxon>Streptophyta</taxon>
        <taxon>Embryophyta</taxon>
        <taxon>Tracheophyta</taxon>
        <taxon>Spermatophyta</taxon>
        <taxon>Magnoliopsida</taxon>
        <taxon>eudicotyledons</taxon>
        <taxon>Gunneridae</taxon>
        <taxon>Pentapetalae</taxon>
        <taxon>rosids</taxon>
        <taxon>fabids</taxon>
        <taxon>Fabales</taxon>
        <taxon>Fabaceae</taxon>
        <taxon>Papilionoideae</taxon>
        <taxon>50 kb inversion clade</taxon>
        <taxon>NPAAA clade</taxon>
        <taxon>Hologalegina</taxon>
        <taxon>IRL clade</taxon>
        <taxon>Trifolieae</taxon>
        <taxon>Trifolium</taxon>
    </lineage>
</organism>
<dbReference type="AlphaFoldDB" id="A0A392SA25"/>
<proteinExistence type="predicted"/>
<sequence>SGSPSFQVRKGRVVVLHLVLWVVGGGSRSCRILAVLLRVGGLGVFLTGLSVVMLLLSVGLLFITLSLSWVLLDLVTAVLVCFARKSLFGLLCVAAGGC</sequence>